<dbReference type="InterPro" id="IPR011701">
    <property type="entry name" value="MFS"/>
</dbReference>
<keyword evidence="10" id="KW-1185">Reference proteome</keyword>
<evidence type="ECO:0000256" key="1">
    <source>
        <dbReference type="ARBA" id="ARBA00004651"/>
    </source>
</evidence>
<feature type="transmembrane region" description="Helical" evidence="7">
    <location>
        <begin position="328"/>
        <end position="346"/>
    </location>
</feature>
<dbReference type="Gene3D" id="1.20.1250.20">
    <property type="entry name" value="MFS general substrate transporter like domains"/>
    <property type="match status" value="2"/>
</dbReference>
<evidence type="ECO:0000256" key="5">
    <source>
        <dbReference type="ARBA" id="ARBA00022989"/>
    </source>
</evidence>
<evidence type="ECO:0000313" key="10">
    <source>
        <dbReference type="Proteomes" id="UP000226079"/>
    </source>
</evidence>
<reference evidence="9 10" key="1">
    <citation type="submission" date="2017-10" db="EMBL/GenBank/DDBJ databases">
        <title>Sequencing the genomes of 1000 actinobacteria strains.</title>
        <authorList>
            <person name="Klenk H.-P."/>
        </authorList>
    </citation>
    <scope>NUCLEOTIDE SEQUENCE [LARGE SCALE GENOMIC DNA]</scope>
    <source>
        <strain evidence="9 10">DSM 15597</strain>
    </source>
</reference>
<dbReference type="PANTHER" id="PTHR23514">
    <property type="entry name" value="BYPASS OF STOP CODON PROTEIN 6"/>
    <property type="match status" value="1"/>
</dbReference>
<dbReference type="PROSITE" id="PS50850">
    <property type="entry name" value="MFS"/>
    <property type="match status" value="1"/>
</dbReference>
<dbReference type="PANTHER" id="PTHR23514:SF3">
    <property type="entry name" value="BYPASS OF STOP CODON PROTEIN 6"/>
    <property type="match status" value="1"/>
</dbReference>
<feature type="transmembrane region" description="Helical" evidence="7">
    <location>
        <begin position="305"/>
        <end position="322"/>
    </location>
</feature>
<dbReference type="InterPro" id="IPR051788">
    <property type="entry name" value="MFS_Transporter"/>
</dbReference>
<organism evidence="9 10">
    <name type="scientific">Propionicimonas paludicola</name>
    <dbReference type="NCBI Taxonomy" id="185243"/>
    <lineage>
        <taxon>Bacteria</taxon>
        <taxon>Bacillati</taxon>
        <taxon>Actinomycetota</taxon>
        <taxon>Actinomycetes</taxon>
        <taxon>Propionibacteriales</taxon>
        <taxon>Nocardioidaceae</taxon>
        <taxon>Propionicimonas</taxon>
    </lineage>
</organism>
<feature type="transmembrane region" description="Helical" evidence="7">
    <location>
        <begin position="193"/>
        <end position="214"/>
    </location>
</feature>
<feature type="domain" description="Major facilitator superfamily (MFS) profile" evidence="8">
    <location>
        <begin position="41"/>
        <end position="414"/>
    </location>
</feature>
<evidence type="ECO:0000256" key="2">
    <source>
        <dbReference type="ARBA" id="ARBA00008335"/>
    </source>
</evidence>
<dbReference type="GO" id="GO:0005886">
    <property type="term" value="C:plasma membrane"/>
    <property type="evidence" value="ECO:0007669"/>
    <property type="project" value="UniProtKB-SubCell"/>
</dbReference>
<feature type="transmembrane region" description="Helical" evidence="7">
    <location>
        <begin position="107"/>
        <end position="128"/>
    </location>
</feature>
<feature type="transmembrane region" description="Helical" evidence="7">
    <location>
        <begin position="274"/>
        <end position="293"/>
    </location>
</feature>
<evidence type="ECO:0000256" key="4">
    <source>
        <dbReference type="ARBA" id="ARBA00022692"/>
    </source>
</evidence>
<accession>A0A2A9CQ78</accession>
<keyword evidence="5 7" id="KW-1133">Transmembrane helix</keyword>
<dbReference type="EMBL" id="PDJC01000001">
    <property type="protein sequence ID" value="PFG15820.1"/>
    <property type="molecule type" value="Genomic_DNA"/>
</dbReference>
<comment type="subcellular location">
    <subcellularLocation>
        <location evidence="1">Cell membrane</location>
        <topology evidence="1">Multi-pass membrane protein</topology>
    </subcellularLocation>
</comment>
<dbReference type="Proteomes" id="UP000226079">
    <property type="component" value="Unassembled WGS sequence"/>
</dbReference>
<dbReference type="AlphaFoldDB" id="A0A2A9CQ78"/>
<keyword evidence="6 7" id="KW-0472">Membrane</keyword>
<evidence type="ECO:0000259" key="8">
    <source>
        <dbReference type="PROSITE" id="PS50850"/>
    </source>
</evidence>
<comment type="similarity">
    <text evidence="2">Belongs to the major facilitator superfamily.</text>
</comment>
<dbReference type="Pfam" id="PF07690">
    <property type="entry name" value="MFS_1"/>
    <property type="match status" value="2"/>
</dbReference>
<dbReference type="GO" id="GO:0022857">
    <property type="term" value="F:transmembrane transporter activity"/>
    <property type="evidence" value="ECO:0007669"/>
    <property type="project" value="InterPro"/>
</dbReference>
<feature type="transmembrane region" description="Helical" evidence="7">
    <location>
        <begin position="43"/>
        <end position="66"/>
    </location>
</feature>
<dbReference type="SUPFAM" id="SSF103473">
    <property type="entry name" value="MFS general substrate transporter"/>
    <property type="match status" value="1"/>
</dbReference>
<keyword evidence="4 7" id="KW-0812">Transmembrane</keyword>
<feature type="transmembrane region" description="Helical" evidence="7">
    <location>
        <begin position="167"/>
        <end position="187"/>
    </location>
</feature>
<dbReference type="InterPro" id="IPR020846">
    <property type="entry name" value="MFS_dom"/>
</dbReference>
<gene>
    <name evidence="9" type="ORF">ATK74_0340</name>
</gene>
<proteinExistence type="inferred from homology"/>
<feature type="transmembrane region" description="Helical" evidence="7">
    <location>
        <begin position="391"/>
        <end position="410"/>
    </location>
</feature>
<feature type="transmembrane region" description="Helical" evidence="7">
    <location>
        <begin position="134"/>
        <end position="155"/>
    </location>
</feature>
<feature type="transmembrane region" description="Helical" evidence="7">
    <location>
        <begin position="78"/>
        <end position="95"/>
    </location>
</feature>
<protein>
    <submittedName>
        <fullName evidence="9">Fucose permease</fullName>
    </submittedName>
</protein>
<feature type="transmembrane region" description="Helical" evidence="7">
    <location>
        <begin position="367"/>
        <end position="385"/>
    </location>
</feature>
<feature type="transmembrane region" description="Helical" evidence="7">
    <location>
        <begin position="250"/>
        <end position="268"/>
    </location>
</feature>
<evidence type="ECO:0000256" key="3">
    <source>
        <dbReference type="ARBA" id="ARBA00022448"/>
    </source>
</evidence>
<dbReference type="OrthoDB" id="4395893at2"/>
<dbReference type="InterPro" id="IPR036259">
    <property type="entry name" value="MFS_trans_sf"/>
</dbReference>
<keyword evidence="3" id="KW-0813">Transport</keyword>
<name>A0A2A9CQ78_9ACTN</name>
<evidence type="ECO:0000313" key="9">
    <source>
        <dbReference type="EMBL" id="PFG15820.1"/>
    </source>
</evidence>
<evidence type="ECO:0000256" key="7">
    <source>
        <dbReference type="SAM" id="Phobius"/>
    </source>
</evidence>
<comment type="caution">
    <text evidence="9">The sequence shown here is derived from an EMBL/GenBank/DDBJ whole genome shotgun (WGS) entry which is preliminary data.</text>
</comment>
<evidence type="ECO:0000256" key="6">
    <source>
        <dbReference type="ARBA" id="ARBA00023136"/>
    </source>
</evidence>
<sequence length="415" mass="42971">MPWTGLYSPDELKNGVMVSPEEAAARPAAIEPAGTFHRDGSTWLIYLIWAALGFAVNGLGSVLLPLKEQLGLTTVQTSLYSAFFAIGLVLTGLVGHRLVERVGRRRLLMIVLALVGAGALVMTLGTVVTTFVGAAGIGFGAALMIQVLPVELVGLQPAHAPRALSEANSLSSIAGIIAPFGVAWALSAGLGWAFGYSIPLAVAAGLSMIGLFVARQRAAAQDNPTVPDAPTAAAPVESPWRPWIEMVGSVAVEFCFVLWSATAVASWHRVDTSLATLIAGCFLVGMGVGRFVGAPLAGRFGVRNTTIGCLLLALVGSLAFWFAGNHWIAAGALLIGGLGVSLLYPLTLSRLLAADPLDTDRATSRSALASGVAILSVPPLLAGLADLIGLHLAFLVAPGILVALIGRNLWPRAKR</sequence>